<dbReference type="AlphaFoldDB" id="L1JR86"/>
<protein>
    <recommendedName>
        <fullName evidence="3">WW domain-containing protein</fullName>
    </recommendedName>
</protein>
<feature type="region of interest" description="Disordered" evidence="1">
    <location>
        <begin position="677"/>
        <end position="710"/>
    </location>
</feature>
<dbReference type="EMBL" id="JH992978">
    <property type="protein sequence ID" value="EKX50608.1"/>
    <property type="molecule type" value="Genomic_DNA"/>
</dbReference>
<evidence type="ECO:0000313" key="4">
    <source>
        <dbReference type="EMBL" id="EKX50608.1"/>
    </source>
</evidence>
<sequence length="961" mass="109189">MTMMSTCCLLLLLLSMQDPQGASTLAGGFTMYGMQRSEADIGGADENDAMRTLQAASGGNTRLLSADAMLSSQERWLRPYFDRKAMGYSGKSQSRVEMLHQSEEHDAFSPQEPWDHLSDFKNQFYVNYEGTAEDTPDQFAPEEPWSNLPEHAQLEFQYADMKQSCLSGGDKFSWDADSHSCMKEGKPIPSLTWGSRDGDSESQATEGPFNYKMVIPAGEVDQYGWRTPTPHMRDNTLDYQTKDLERECYDKMKDVKHGGKFYQWDAVKHACVNVLGEEGEVDQYGWRAKANPPASKSNSLDQLSFVRSDVEHLCHLRIQQDARKGISEFKWDGEKRRCVSLLHSSGRADQRGWRARRKRSKKLPAYPLEWNYVDLKADCLSRGPEYQWKAHMSRHGECVRWGNKIRTHLKALAHGPFDFVKSDLRVECERRGRVWNEEEKACYRKLSAASSGIVDQYGWRKRKVEKPRQPQEPTGFPLHQTLQQFQLADYVAECKRLNGFIKQLQDPDRLECVSEEDCMVTDDKGTRFDCKAANIETFGDLLIARGSSLPIDQFNPGGSEAPHAYTPPLKVDASVQRQQGEGVTPLPNANADLHGKDVGTFVDRAPRGSFWTSGSNTANGSPATFFFNHETNEIRWLKPQLPPRCTRETNGLGKVPGCDWKKEIDLSSGEQFWKNRETGQKTWQDPFKKDKEEGEQRIPEPSKLGTWSGQRGGNPFWSPEFTKAKLGAHTSVLNLKAKKQSSCGGASGDCMDETDLVKERDAFNPDTAPVIVRGNKGSFWDSGEEKSQEKKEMKGRQQELAMIYGVTIPDSDARRFFGQDFSSSYKQPSKQEVDELVKKYAREWESSHPPMNATQEAQEEEKEKEEKKEEKKDSSSEEEVKWPTMPVYGRKYRKRGRTQWCEWEGSGGQMVPCQLGADGAWYSDPVSTGIWRQLRPNHETLVGNGVWRFPDSRPPEARQPS</sequence>
<dbReference type="HOGENOM" id="CLU_307672_0_0_1"/>
<dbReference type="KEGG" id="gtt:GUITHDRAFT_161837"/>
<reference evidence="5" key="3">
    <citation type="submission" date="2015-06" db="UniProtKB">
        <authorList>
            <consortium name="EnsemblProtists"/>
        </authorList>
    </citation>
    <scope>IDENTIFICATION</scope>
</reference>
<reference evidence="4 6" key="1">
    <citation type="journal article" date="2012" name="Nature">
        <title>Algal genomes reveal evolutionary mosaicism and the fate of nucleomorphs.</title>
        <authorList>
            <consortium name="DOE Joint Genome Institute"/>
            <person name="Curtis B.A."/>
            <person name="Tanifuji G."/>
            <person name="Burki F."/>
            <person name="Gruber A."/>
            <person name="Irimia M."/>
            <person name="Maruyama S."/>
            <person name="Arias M.C."/>
            <person name="Ball S.G."/>
            <person name="Gile G.H."/>
            <person name="Hirakawa Y."/>
            <person name="Hopkins J.F."/>
            <person name="Kuo A."/>
            <person name="Rensing S.A."/>
            <person name="Schmutz J."/>
            <person name="Symeonidi A."/>
            <person name="Elias M."/>
            <person name="Eveleigh R.J."/>
            <person name="Herman E.K."/>
            <person name="Klute M.J."/>
            <person name="Nakayama T."/>
            <person name="Obornik M."/>
            <person name="Reyes-Prieto A."/>
            <person name="Armbrust E.V."/>
            <person name="Aves S.J."/>
            <person name="Beiko R.G."/>
            <person name="Coutinho P."/>
            <person name="Dacks J.B."/>
            <person name="Durnford D.G."/>
            <person name="Fast N.M."/>
            <person name="Green B.R."/>
            <person name="Grisdale C.J."/>
            <person name="Hempel F."/>
            <person name="Henrissat B."/>
            <person name="Hoppner M.P."/>
            <person name="Ishida K."/>
            <person name="Kim E."/>
            <person name="Koreny L."/>
            <person name="Kroth P.G."/>
            <person name="Liu Y."/>
            <person name="Malik S.B."/>
            <person name="Maier U.G."/>
            <person name="McRose D."/>
            <person name="Mock T."/>
            <person name="Neilson J.A."/>
            <person name="Onodera N.T."/>
            <person name="Poole A.M."/>
            <person name="Pritham E.J."/>
            <person name="Richards T.A."/>
            <person name="Rocap G."/>
            <person name="Roy S.W."/>
            <person name="Sarai C."/>
            <person name="Schaack S."/>
            <person name="Shirato S."/>
            <person name="Slamovits C.H."/>
            <person name="Spencer D.F."/>
            <person name="Suzuki S."/>
            <person name="Worden A.Z."/>
            <person name="Zauner S."/>
            <person name="Barry K."/>
            <person name="Bell C."/>
            <person name="Bharti A.K."/>
            <person name="Crow J.A."/>
            <person name="Grimwood J."/>
            <person name="Kramer R."/>
            <person name="Lindquist E."/>
            <person name="Lucas S."/>
            <person name="Salamov A."/>
            <person name="McFadden G.I."/>
            <person name="Lane C.E."/>
            <person name="Keeling P.J."/>
            <person name="Gray M.W."/>
            <person name="Grigoriev I.V."/>
            <person name="Archibald J.M."/>
        </authorList>
    </citation>
    <scope>NUCLEOTIDE SEQUENCE</scope>
    <source>
        <strain evidence="4 6">CCMP2712</strain>
    </source>
</reference>
<dbReference type="PaxDb" id="55529-EKX50608"/>
<dbReference type="Proteomes" id="UP000011087">
    <property type="component" value="Unassembled WGS sequence"/>
</dbReference>
<accession>L1JR86</accession>
<reference evidence="6" key="2">
    <citation type="submission" date="2012-11" db="EMBL/GenBank/DDBJ databases">
        <authorList>
            <person name="Kuo A."/>
            <person name="Curtis B.A."/>
            <person name="Tanifuji G."/>
            <person name="Burki F."/>
            <person name="Gruber A."/>
            <person name="Irimia M."/>
            <person name="Maruyama S."/>
            <person name="Arias M.C."/>
            <person name="Ball S.G."/>
            <person name="Gile G.H."/>
            <person name="Hirakawa Y."/>
            <person name="Hopkins J.F."/>
            <person name="Rensing S.A."/>
            <person name="Schmutz J."/>
            <person name="Symeonidi A."/>
            <person name="Elias M."/>
            <person name="Eveleigh R.J."/>
            <person name="Herman E.K."/>
            <person name="Klute M.J."/>
            <person name="Nakayama T."/>
            <person name="Obornik M."/>
            <person name="Reyes-Prieto A."/>
            <person name="Armbrust E.V."/>
            <person name="Aves S.J."/>
            <person name="Beiko R.G."/>
            <person name="Coutinho P."/>
            <person name="Dacks J.B."/>
            <person name="Durnford D.G."/>
            <person name="Fast N.M."/>
            <person name="Green B.R."/>
            <person name="Grisdale C."/>
            <person name="Hempe F."/>
            <person name="Henrissat B."/>
            <person name="Hoppner M.P."/>
            <person name="Ishida K.-I."/>
            <person name="Kim E."/>
            <person name="Koreny L."/>
            <person name="Kroth P.G."/>
            <person name="Liu Y."/>
            <person name="Malik S.-B."/>
            <person name="Maier U.G."/>
            <person name="McRose D."/>
            <person name="Mock T."/>
            <person name="Neilson J.A."/>
            <person name="Onodera N.T."/>
            <person name="Poole A.M."/>
            <person name="Pritham E.J."/>
            <person name="Richards T.A."/>
            <person name="Rocap G."/>
            <person name="Roy S.W."/>
            <person name="Sarai C."/>
            <person name="Schaack S."/>
            <person name="Shirato S."/>
            <person name="Slamovits C.H."/>
            <person name="Spencer D.F."/>
            <person name="Suzuki S."/>
            <person name="Worden A.Z."/>
            <person name="Zauner S."/>
            <person name="Barry K."/>
            <person name="Bell C."/>
            <person name="Bharti A.K."/>
            <person name="Crow J.A."/>
            <person name="Grimwood J."/>
            <person name="Kramer R."/>
            <person name="Lindquist E."/>
            <person name="Lucas S."/>
            <person name="Salamov A."/>
            <person name="McFadden G.I."/>
            <person name="Lane C.E."/>
            <person name="Keeling P.J."/>
            <person name="Gray M.W."/>
            <person name="Grigoriev I.V."/>
            <person name="Archibald J.M."/>
        </authorList>
    </citation>
    <scope>NUCLEOTIDE SEQUENCE</scope>
    <source>
        <strain evidence="6">CCMP2712</strain>
    </source>
</reference>
<gene>
    <name evidence="4" type="ORF">GUITHDRAFT_161837</name>
</gene>
<proteinExistence type="predicted"/>
<evidence type="ECO:0000256" key="1">
    <source>
        <dbReference type="SAM" id="MobiDB-lite"/>
    </source>
</evidence>
<feature type="compositionally biased region" description="Basic and acidic residues" evidence="1">
    <location>
        <begin position="864"/>
        <end position="881"/>
    </location>
</feature>
<feature type="domain" description="WW" evidence="3">
    <location>
        <begin position="605"/>
        <end position="641"/>
    </location>
</feature>
<feature type="chain" id="PRO_5008771663" description="WW domain-containing protein" evidence="2">
    <location>
        <begin position="23"/>
        <end position="961"/>
    </location>
</feature>
<dbReference type="InterPro" id="IPR001202">
    <property type="entry name" value="WW_dom"/>
</dbReference>
<feature type="compositionally biased region" description="Basic and acidic residues" evidence="1">
    <location>
        <begin position="686"/>
        <end position="700"/>
    </location>
</feature>
<evidence type="ECO:0000313" key="6">
    <source>
        <dbReference type="Proteomes" id="UP000011087"/>
    </source>
</evidence>
<evidence type="ECO:0000256" key="2">
    <source>
        <dbReference type="SAM" id="SignalP"/>
    </source>
</evidence>
<feature type="compositionally biased region" description="Basic and acidic residues" evidence="1">
    <location>
        <begin position="783"/>
        <end position="796"/>
    </location>
</feature>
<keyword evidence="6" id="KW-1185">Reference proteome</keyword>
<dbReference type="RefSeq" id="XP_005837588.1">
    <property type="nucleotide sequence ID" value="XM_005837531.1"/>
</dbReference>
<keyword evidence="2" id="KW-0732">Signal</keyword>
<evidence type="ECO:0000313" key="5">
    <source>
        <dbReference type="EnsemblProtists" id="EKX50608"/>
    </source>
</evidence>
<dbReference type="GeneID" id="17307259"/>
<dbReference type="EnsemblProtists" id="EKX50608">
    <property type="protein sequence ID" value="EKX50608"/>
    <property type="gene ID" value="GUITHDRAFT_161837"/>
</dbReference>
<evidence type="ECO:0000259" key="3">
    <source>
        <dbReference type="PROSITE" id="PS50020"/>
    </source>
</evidence>
<feature type="signal peptide" evidence="2">
    <location>
        <begin position="1"/>
        <end position="22"/>
    </location>
</feature>
<name>L1JR86_GUITC</name>
<dbReference type="PROSITE" id="PS50020">
    <property type="entry name" value="WW_DOMAIN_2"/>
    <property type="match status" value="1"/>
</dbReference>
<organism evidence="4">
    <name type="scientific">Guillardia theta (strain CCMP2712)</name>
    <name type="common">Cryptophyte</name>
    <dbReference type="NCBI Taxonomy" id="905079"/>
    <lineage>
        <taxon>Eukaryota</taxon>
        <taxon>Cryptophyceae</taxon>
        <taxon>Pyrenomonadales</taxon>
        <taxon>Geminigeraceae</taxon>
        <taxon>Guillardia</taxon>
    </lineage>
</organism>
<feature type="region of interest" description="Disordered" evidence="1">
    <location>
        <begin position="767"/>
        <end position="796"/>
    </location>
</feature>
<feature type="region of interest" description="Disordered" evidence="1">
    <location>
        <begin position="840"/>
        <end position="882"/>
    </location>
</feature>